<dbReference type="OrthoDB" id="8136at2157"/>
<dbReference type="GeneID" id="25394868"/>
<evidence type="ECO:0000256" key="1">
    <source>
        <dbReference type="ARBA" id="ARBA00023122"/>
    </source>
</evidence>
<evidence type="ECO:0000313" key="5">
    <source>
        <dbReference type="EMBL" id="AEM39483.1"/>
    </source>
</evidence>
<dbReference type="Gene3D" id="3.30.70.920">
    <property type="match status" value="1"/>
</dbReference>
<keyword evidence="1 3" id="KW-0129">CBS domain</keyword>
<evidence type="ECO:0000256" key="2">
    <source>
        <dbReference type="ARBA" id="ARBA00029440"/>
    </source>
</evidence>
<dbReference type="CDD" id="cd02205">
    <property type="entry name" value="CBS_pair_SF"/>
    <property type="match status" value="2"/>
</dbReference>
<sequence length="336" mass="36983">MVPTVANVMEDKRLPIISADQSLRKAAEVMLENRVLGTITLDALRRPELVLSYRRLVRAVAAGVDIDKATVAEQAVLKPVTVRTTDSITEALNIMRKRGVRFLPVVDETGEVKGVLEPRFAAYALWSRLSYGLARVEPVSRRIVVLPEDASLRAAAKAMDETGAMEVFVKRGDEITVLREWDFLEALIKGGPEAKIGDYAKGEIIYVPPGFDSKAAVELMHENDVTRLIVKKDGELTTITLTDLAFQAMDYLAYMGERVKGVVLVNVETGREHEVAERIMAVPGVKEVLMATGPFDLIVLLEASSTSELFKIVSEGIRSLRAVKSTQTLVATRVLH</sequence>
<protein>
    <submittedName>
        <fullName evidence="5">CBS domain containing protein</fullName>
    </submittedName>
</protein>
<dbReference type="KEGG" id="pfm:Pyrfu_1626"/>
<dbReference type="eggNOG" id="arCOG01117">
    <property type="taxonomic scope" value="Archaea"/>
</dbReference>
<dbReference type="Gene3D" id="3.10.580.10">
    <property type="entry name" value="CBS-domain"/>
    <property type="match status" value="2"/>
</dbReference>
<gene>
    <name evidence="5" type="ordered locus">Pyrfu_1626</name>
</gene>
<dbReference type="InParanoid" id="G0ECB3"/>
<dbReference type="HOGENOM" id="CLU_825429_0_0_2"/>
<evidence type="ECO:0000259" key="4">
    <source>
        <dbReference type="PROSITE" id="PS51371"/>
    </source>
</evidence>
<comment type="pathway">
    <text evidence="2">Amino-acid biosynthesis.</text>
</comment>
<dbReference type="InterPro" id="IPR011008">
    <property type="entry name" value="Dimeric_a/b-barrel"/>
</dbReference>
<dbReference type="Pfam" id="PF01037">
    <property type="entry name" value="AsnC_trans_reg"/>
    <property type="match status" value="1"/>
</dbReference>
<reference evidence="5 6" key="1">
    <citation type="journal article" date="2011" name="Stand. Genomic Sci.">
        <title>Complete genome sequence of the hyperthermophilic chemolithoautotroph Pyrolobus fumarii type strain (1A).</title>
        <authorList>
            <person name="Anderson I."/>
            <person name="Goker M."/>
            <person name="Nolan M."/>
            <person name="Lucas S."/>
            <person name="Hammon N."/>
            <person name="Deshpande S."/>
            <person name="Cheng J.F."/>
            <person name="Tapia R."/>
            <person name="Han C."/>
            <person name="Goodwin L."/>
            <person name="Pitluck S."/>
            <person name="Huntemann M."/>
            <person name="Liolios K."/>
            <person name="Ivanova N."/>
            <person name="Pagani I."/>
            <person name="Mavromatis K."/>
            <person name="Ovchinikova G."/>
            <person name="Pati A."/>
            <person name="Chen A."/>
            <person name="Palaniappan K."/>
            <person name="Land M."/>
            <person name="Hauser L."/>
            <person name="Brambilla E.M."/>
            <person name="Huber H."/>
            <person name="Yasawong M."/>
            <person name="Rohde M."/>
            <person name="Spring S."/>
            <person name="Abt B."/>
            <person name="Sikorski J."/>
            <person name="Wirth R."/>
            <person name="Detter J.C."/>
            <person name="Woyke T."/>
            <person name="Bristow J."/>
            <person name="Eisen J.A."/>
            <person name="Markowitz V."/>
            <person name="Hugenholtz P."/>
            <person name="Kyrpides N.C."/>
            <person name="Klenk H.P."/>
            <person name="Lapidus A."/>
        </authorList>
    </citation>
    <scope>NUCLEOTIDE SEQUENCE [LARGE SCALE GENOMIC DNA]</scope>
    <source>
        <strain evidence="6">DSM 11204 / 1A</strain>
    </source>
</reference>
<evidence type="ECO:0000313" key="6">
    <source>
        <dbReference type="Proteomes" id="UP000001037"/>
    </source>
</evidence>
<proteinExistence type="predicted"/>
<dbReference type="PANTHER" id="PTHR43080">
    <property type="entry name" value="CBS DOMAIN-CONTAINING PROTEIN CBSX3, MITOCHONDRIAL"/>
    <property type="match status" value="1"/>
</dbReference>
<name>G0ECB3_PYRF1</name>
<dbReference type="Pfam" id="PF00571">
    <property type="entry name" value="CBS"/>
    <property type="match status" value="1"/>
</dbReference>
<dbReference type="RefSeq" id="WP_014027160.1">
    <property type="nucleotide sequence ID" value="NC_015931.1"/>
</dbReference>
<dbReference type="PANTHER" id="PTHR43080:SF2">
    <property type="entry name" value="CBS DOMAIN-CONTAINING PROTEIN"/>
    <property type="match status" value="1"/>
</dbReference>
<dbReference type="InterPro" id="IPR051257">
    <property type="entry name" value="Diverse_CBS-Domain"/>
</dbReference>
<evidence type="ECO:0000256" key="3">
    <source>
        <dbReference type="PROSITE-ProRule" id="PRU00703"/>
    </source>
</evidence>
<organism evidence="5 6">
    <name type="scientific">Pyrolobus fumarii (strain DSM 11204 / 1A)</name>
    <dbReference type="NCBI Taxonomy" id="694429"/>
    <lineage>
        <taxon>Archaea</taxon>
        <taxon>Thermoproteota</taxon>
        <taxon>Thermoprotei</taxon>
        <taxon>Desulfurococcales</taxon>
        <taxon>Pyrodictiaceae</taxon>
        <taxon>Pyrolobus</taxon>
    </lineage>
</organism>
<dbReference type="AlphaFoldDB" id="G0ECB3"/>
<keyword evidence="6" id="KW-1185">Reference proteome</keyword>
<dbReference type="SUPFAM" id="SSF54631">
    <property type="entry name" value="CBS-domain pair"/>
    <property type="match status" value="2"/>
</dbReference>
<dbReference type="Proteomes" id="UP000001037">
    <property type="component" value="Chromosome"/>
</dbReference>
<feature type="domain" description="CBS" evidence="4">
    <location>
        <begin position="75"/>
        <end position="135"/>
    </location>
</feature>
<accession>G0ECB3</accession>
<dbReference type="InterPro" id="IPR046342">
    <property type="entry name" value="CBS_dom_sf"/>
</dbReference>
<dbReference type="SUPFAM" id="SSF54909">
    <property type="entry name" value="Dimeric alpha+beta barrel"/>
    <property type="match status" value="1"/>
</dbReference>
<dbReference type="InterPro" id="IPR000644">
    <property type="entry name" value="CBS_dom"/>
</dbReference>
<dbReference type="STRING" id="694429.Pyrfu_1626"/>
<dbReference type="InterPro" id="IPR019887">
    <property type="entry name" value="Tscrpt_reg_AsnC/Lrp_C"/>
</dbReference>
<dbReference type="PROSITE" id="PS51371">
    <property type="entry name" value="CBS"/>
    <property type="match status" value="1"/>
</dbReference>
<dbReference type="eggNOG" id="arCOG00606">
    <property type="taxonomic scope" value="Archaea"/>
</dbReference>
<dbReference type="SMART" id="SM00116">
    <property type="entry name" value="CBS"/>
    <property type="match status" value="3"/>
</dbReference>
<dbReference type="EMBL" id="CP002838">
    <property type="protein sequence ID" value="AEM39483.1"/>
    <property type="molecule type" value="Genomic_DNA"/>
</dbReference>